<protein>
    <submittedName>
        <fullName evidence="2">Photosynthetic protein synthase I</fullName>
    </submittedName>
</protein>
<dbReference type="InterPro" id="IPR003782">
    <property type="entry name" value="SCO1/SenC"/>
</dbReference>
<organism evidence="2 3">
    <name type="scientific">Frondihabitans sucicola</name>
    <dbReference type="NCBI Taxonomy" id="1268041"/>
    <lineage>
        <taxon>Bacteria</taxon>
        <taxon>Bacillati</taxon>
        <taxon>Actinomycetota</taxon>
        <taxon>Actinomycetes</taxon>
        <taxon>Micrococcales</taxon>
        <taxon>Microbacteriaceae</taxon>
        <taxon>Frondihabitans</taxon>
    </lineage>
</organism>
<accession>A0ABN6XVN4</accession>
<dbReference type="SUPFAM" id="SSF52833">
    <property type="entry name" value="Thioredoxin-like"/>
    <property type="match status" value="1"/>
</dbReference>
<dbReference type="Proteomes" id="UP001321486">
    <property type="component" value="Chromosome"/>
</dbReference>
<evidence type="ECO:0000313" key="2">
    <source>
        <dbReference type="EMBL" id="BDZ48846.1"/>
    </source>
</evidence>
<evidence type="ECO:0000256" key="1">
    <source>
        <dbReference type="ARBA" id="ARBA00010996"/>
    </source>
</evidence>
<evidence type="ECO:0000313" key="3">
    <source>
        <dbReference type="Proteomes" id="UP001321486"/>
    </source>
</evidence>
<proteinExistence type="inferred from homology"/>
<dbReference type="PANTHER" id="PTHR12151:SF25">
    <property type="entry name" value="LINALOOL DEHYDRATASE_ISOMERASE DOMAIN-CONTAINING PROTEIN"/>
    <property type="match status" value="1"/>
</dbReference>
<dbReference type="RefSeq" id="WP_286345754.1">
    <property type="nucleotide sequence ID" value="NZ_AP027732.1"/>
</dbReference>
<dbReference type="PANTHER" id="PTHR12151">
    <property type="entry name" value="ELECTRON TRANSPORT PROTIN SCO1/SENC FAMILY MEMBER"/>
    <property type="match status" value="1"/>
</dbReference>
<name>A0ABN6XVN4_9MICO</name>
<dbReference type="Pfam" id="PF02630">
    <property type="entry name" value="SCO1-SenC"/>
    <property type="match status" value="1"/>
</dbReference>
<dbReference type="CDD" id="cd02968">
    <property type="entry name" value="SCO"/>
    <property type="match status" value="1"/>
</dbReference>
<dbReference type="Gene3D" id="3.40.30.10">
    <property type="entry name" value="Glutaredoxin"/>
    <property type="match status" value="1"/>
</dbReference>
<keyword evidence="3" id="KW-1185">Reference proteome</keyword>
<dbReference type="InterPro" id="IPR036249">
    <property type="entry name" value="Thioredoxin-like_sf"/>
</dbReference>
<reference evidence="3" key="1">
    <citation type="journal article" date="2019" name="Int. J. Syst. Evol. Microbiol.">
        <title>The Global Catalogue of Microorganisms (GCM) 10K type strain sequencing project: providing services to taxonomists for standard genome sequencing and annotation.</title>
        <authorList>
            <consortium name="The Broad Institute Genomics Platform"/>
            <consortium name="The Broad Institute Genome Sequencing Center for Infectious Disease"/>
            <person name="Wu L."/>
            <person name="Ma J."/>
        </authorList>
    </citation>
    <scope>NUCLEOTIDE SEQUENCE [LARGE SCALE GENOMIC DNA]</scope>
    <source>
        <strain evidence="3">NBRC 108728</strain>
    </source>
</reference>
<sequence length="190" mass="20967">MSTDDTITFTLDDHLGRPTAQSSFPGRRSLVFFGFTHCRTVCPRALDRLDRALDLLGEDAAAFQPLYVTVDPDRDDPERMRWFLRDRPRFLGLSGTPRQLEDTRRAFRAFAKRKDDPQDPDGYAVPHTALTYVLDDAGRLLTHLADAMTADEVATALRGVLRDDPATDSIPSDDGCCSAGDGPCDCCGGE</sequence>
<comment type="similarity">
    <text evidence="1">Belongs to the SCO1/2 family.</text>
</comment>
<gene>
    <name evidence="2" type="ORF">GCM10025867_10870</name>
</gene>
<dbReference type="EMBL" id="AP027732">
    <property type="protein sequence ID" value="BDZ48846.1"/>
    <property type="molecule type" value="Genomic_DNA"/>
</dbReference>